<evidence type="ECO:0000313" key="3">
    <source>
        <dbReference type="Proteomes" id="UP000295008"/>
    </source>
</evidence>
<accession>A0A4R1RJQ4</accession>
<organism evidence="2 3">
    <name type="scientific">Hydrogenispora ethanolica</name>
    <dbReference type="NCBI Taxonomy" id="1082276"/>
    <lineage>
        <taxon>Bacteria</taxon>
        <taxon>Bacillati</taxon>
        <taxon>Bacillota</taxon>
        <taxon>Hydrogenispora</taxon>
    </lineage>
</organism>
<feature type="region of interest" description="Disordered" evidence="1">
    <location>
        <begin position="54"/>
        <end position="92"/>
    </location>
</feature>
<proteinExistence type="predicted"/>
<keyword evidence="3" id="KW-1185">Reference proteome</keyword>
<reference evidence="2 3" key="1">
    <citation type="submission" date="2019-03" db="EMBL/GenBank/DDBJ databases">
        <title>Genomic Encyclopedia of Type Strains, Phase IV (KMG-IV): sequencing the most valuable type-strain genomes for metagenomic binning, comparative biology and taxonomic classification.</title>
        <authorList>
            <person name="Goeker M."/>
        </authorList>
    </citation>
    <scope>NUCLEOTIDE SEQUENCE [LARGE SCALE GENOMIC DNA]</scope>
    <source>
        <strain evidence="2 3">LX-B</strain>
    </source>
</reference>
<dbReference type="Proteomes" id="UP000295008">
    <property type="component" value="Unassembled WGS sequence"/>
</dbReference>
<evidence type="ECO:0000256" key="1">
    <source>
        <dbReference type="SAM" id="MobiDB-lite"/>
    </source>
</evidence>
<dbReference type="EMBL" id="SLUN01000016">
    <property type="protein sequence ID" value="TCL65922.1"/>
    <property type="molecule type" value="Genomic_DNA"/>
</dbReference>
<dbReference type="AlphaFoldDB" id="A0A4R1RJQ4"/>
<gene>
    <name evidence="2" type="ORF">EDC14_101652</name>
</gene>
<sequence>MLKISLGRGCAYCHPWPFAFSRPGSDFHLVAGAVPEARGARPLRLGTGPFFHPAPTASIPSSQSVCPSRSTGRIRLPPAGTDPGEASRNLGEASRRVVDVSRRIRPLSRRFGEASRRFGPLSRNLRDGSRRLRDARMNLREERITGSYERIMGSLTRMKTIPNTDHGIPYKDRKIL</sequence>
<evidence type="ECO:0000313" key="2">
    <source>
        <dbReference type="EMBL" id="TCL65922.1"/>
    </source>
</evidence>
<feature type="compositionally biased region" description="Polar residues" evidence="1">
    <location>
        <begin position="58"/>
        <end position="71"/>
    </location>
</feature>
<name>A0A4R1RJQ4_HYDET</name>
<comment type="caution">
    <text evidence="2">The sequence shown here is derived from an EMBL/GenBank/DDBJ whole genome shotgun (WGS) entry which is preliminary data.</text>
</comment>
<protein>
    <submittedName>
        <fullName evidence="2">Uncharacterized protein</fullName>
    </submittedName>
</protein>